<sequence>MKSKLRLTYERFLAYFGDKLTGKEKHAFEKSVMQDDFESDAFDGLSKLSAVEIQHDLEELQQNLSGKIKSKQKKRIVWLPYAASIVLLLGLSLVLFYINQESEVNEFVSQDIEKKEAKREFESIPVTKQDSMEIQSDQQEHSLDEEKLLDVEVVEDAEMEVTMLEDDQEITDLEVIKKTEIVHKRPIAKAFVEKEGKSRDFLSKKAQKSMTGKVVEVPTDSQIRARGVATLSKTGPKMYKHITGKVVDSNQDPIPGVSVAVKGTTQAVTTDIDGNFKMSLADNNTDYKLTASFVGFESKEIDVGDSLLVVMEQDVDALSEVVVTAYKANDKKAYETGAVSEVELEKPLRSWNNAKPVDSKNIAEYKKNLISALQTKWGNELQDKYKIKVKFTVLDSGQVSDIHLSGDSNEALYEKIKELIRNGEKWIPAEKDDVAITSKVRLTLRLDFK</sequence>
<evidence type="ECO:0008006" key="4">
    <source>
        <dbReference type="Google" id="ProtNLM"/>
    </source>
</evidence>
<evidence type="ECO:0000313" key="3">
    <source>
        <dbReference type="Proteomes" id="UP000732105"/>
    </source>
</evidence>
<keyword evidence="1" id="KW-0812">Transmembrane</keyword>
<dbReference type="Pfam" id="PF13715">
    <property type="entry name" value="CarbopepD_reg_2"/>
    <property type="match status" value="1"/>
</dbReference>
<gene>
    <name evidence="2" type="ORF">ELS83_14470</name>
</gene>
<name>A0ABX1WY60_9BACT</name>
<feature type="transmembrane region" description="Helical" evidence="1">
    <location>
        <begin position="76"/>
        <end position="98"/>
    </location>
</feature>
<proteinExistence type="predicted"/>
<organism evidence="2 3">
    <name type="scientific">Marinifilum caeruleilacunae</name>
    <dbReference type="NCBI Taxonomy" id="2499076"/>
    <lineage>
        <taxon>Bacteria</taxon>
        <taxon>Pseudomonadati</taxon>
        <taxon>Bacteroidota</taxon>
        <taxon>Bacteroidia</taxon>
        <taxon>Marinilabiliales</taxon>
        <taxon>Marinifilaceae</taxon>
    </lineage>
</organism>
<dbReference type="Proteomes" id="UP000732105">
    <property type="component" value="Unassembled WGS sequence"/>
</dbReference>
<evidence type="ECO:0000313" key="2">
    <source>
        <dbReference type="EMBL" id="NOU61027.1"/>
    </source>
</evidence>
<keyword evidence="1" id="KW-1133">Transmembrane helix</keyword>
<comment type="caution">
    <text evidence="2">The sequence shown here is derived from an EMBL/GenBank/DDBJ whole genome shotgun (WGS) entry which is preliminary data.</text>
</comment>
<dbReference type="SUPFAM" id="SSF49464">
    <property type="entry name" value="Carboxypeptidase regulatory domain-like"/>
    <property type="match status" value="1"/>
</dbReference>
<dbReference type="InterPro" id="IPR008969">
    <property type="entry name" value="CarboxyPept-like_regulatory"/>
</dbReference>
<keyword evidence="3" id="KW-1185">Reference proteome</keyword>
<reference evidence="2 3" key="1">
    <citation type="submission" date="2018-12" db="EMBL/GenBank/DDBJ databases">
        <title>Marinifilum JC070 sp. nov., a marine bacterium isolated from Yongle Blue Hole in the South China Sea.</title>
        <authorList>
            <person name="Fu T."/>
        </authorList>
    </citation>
    <scope>NUCLEOTIDE SEQUENCE [LARGE SCALE GENOMIC DNA]</scope>
    <source>
        <strain evidence="2 3">JC070</strain>
    </source>
</reference>
<dbReference type="Gene3D" id="2.60.40.1120">
    <property type="entry name" value="Carboxypeptidase-like, regulatory domain"/>
    <property type="match status" value="1"/>
</dbReference>
<accession>A0ABX1WY60</accession>
<dbReference type="EMBL" id="RZNH01000026">
    <property type="protein sequence ID" value="NOU61027.1"/>
    <property type="molecule type" value="Genomic_DNA"/>
</dbReference>
<protein>
    <recommendedName>
        <fullName evidence="4">CarboxypepD_reg-like domain-containing protein</fullName>
    </recommendedName>
</protein>
<evidence type="ECO:0000256" key="1">
    <source>
        <dbReference type="SAM" id="Phobius"/>
    </source>
</evidence>
<dbReference type="RefSeq" id="WP_171596296.1">
    <property type="nucleotide sequence ID" value="NZ_RZNH01000026.1"/>
</dbReference>
<keyword evidence="1" id="KW-0472">Membrane</keyword>